<gene>
    <name evidence="4" type="ORF">DGYR_LOCUS3205</name>
</gene>
<dbReference type="GO" id="GO:0000209">
    <property type="term" value="P:protein polyubiquitination"/>
    <property type="evidence" value="ECO:0007669"/>
    <property type="project" value="TreeGrafter"/>
</dbReference>
<dbReference type="AlphaFoldDB" id="A0A7I8VDX7"/>
<dbReference type="GO" id="GO:0043161">
    <property type="term" value="P:proteasome-mediated ubiquitin-dependent protein catabolic process"/>
    <property type="evidence" value="ECO:0007669"/>
    <property type="project" value="TreeGrafter"/>
</dbReference>
<proteinExistence type="predicted"/>
<dbReference type="PANTHER" id="PTHR24104:SF25">
    <property type="entry name" value="PROTEIN LIN-41"/>
    <property type="match status" value="1"/>
</dbReference>
<dbReference type="PROSITE" id="PS51125">
    <property type="entry name" value="NHL"/>
    <property type="match status" value="1"/>
</dbReference>
<feature type="compositionally biased region" description="Polar residues" evidence="3">
    <location>
        <begin position="1"/>
        <end position="18"/>
    </location>
</feature>
<dbReference type="EMBL" id="CAJFCJ010000005">
    <property type="protein sequence ID" value="CAD5114354.1"/>
    <property type="molecule type" value="Genomic_DNA"/>
</dbReference>
<dbReference type="InterPro" id="IPR001258">
    <property type="entry name" value="NHL_repeat"/>
</dbReference>
<dbReference type="Gene3D" id="2.120.10.30">
    <property type="entry name" value="TolB, C-terminal domain"/>
    <property type="match status" value="1"/>
</dbReference>
<accession>A0A7I8VDX7</accession>
<dbReference type="GO" id="GO:0008270">
    <property type="term" value="F:zinc ion binding"/>
    <property type="evidence" value="ECO:0007669"/>
    <property type="project" value="UniProtKB-KW"/>
</dbReference>
<dbReference type="SUPFAM" id="SSF101898">
    <property type="entry name" value="NHL repeat"/>
    <property type="match status" value="1"/>
</dbReference>
<reference evidence="4 5" key="1">
    <citation type="submission" date="2020-08" db="EMBL/GenBank/DDBJ databases">
        <authorList>
            <person name="Hejnol A."/>
        </authorList>
    </citation>
    <scope>NUCLEOTIDE SEQUENCE [LARGE SCALE GENOMIC DNA]</scope>
</reference>
<feature type="region of interest" description="Disordered" evidence="3">
    <location>
        <begin position="1"/>
        <end position="26"/>
    </location>
</feature>
<dbReference type="InterPro" id="IPR050952">
    <property type="entry name" value="TRIM-NHL_E3_ligases"/>
</dbReference>
<name>A0A7I8VDX7_9ANNE</name>
<sequence length="483" mass="54819">MSSRYASLSGNNSTSPGLDQNKRRSDSIRSSVVFDNSGFDSICEDSSRSNENDTVLQGWIRFREDVRTKMEAAKYEIDERRRIVESSIIDYSNMLHKRVDEFGNDCIKKADNIIRTLEYSSDGKDKIVPSIPPAPNTVPIKFETPGDFHGRLKNAFGDLTNSVPKIRKRLIAESEEVASMDAYVSTKDSKQCAISDVASSRDAIATTDRNNKTVKIFSKGGRLLSILNQKIIRLPEYVTAITIEEQSYFFVTDTGNCKIRIFDTENFMHVGDFATQIEKPGSCCFSKWNERVLVLDLSFKTINCFSFTGQREYSVPSHLNDPAYINCSLNGIVVISDWKNNKLHMYNRKLSIVKTFDNKGIHPGQLDRPFGVIFDKYDNLLVADKNNKRIQAFDEEGELRKIIIKFKKLDQPRLVMAITLNSDDDLITADHQGKIMTFRYLTNSMEFCGSREESDEFESPLTARSPRFGNYEALKDADSASLL</sequence>
<keyword evidence="1" id="KW-0677">Repeat</keyword>
<dbReference type="OrthoDB" id="6265224at2759"/>
<protein>
    <submittedName>
        <fullName evidence="4">DgyrCDS3492</fullName>
    </submittedName>
</protein>
<evidence type="ECO:0000313" key="5">
    <source>
        <dbReference type="Proteomes" id="UP000549394"/>
    </source>
</evidence>
<dbReference type="CDD" id="cd05819">
    <property type="entry name" value="NHL"/>
    <property type="match status" value="1"/>
</dbReference>
<dbReference type="InterPro" id="IPR011042">
    <property type="entry name" value="6-blade_b-propeller_TolB-like"/>
</dbReference>
<dbReference type="Proteomes" id="UP000549394">
    <property type="component" value="Unassembled WGS sequence"/>
</dbReference>
<evidence type="ECO:0000256" key="1">
    <source>
        <dbReference type="ARBA" id="ARBA00022737"/>
    </source>
</evidence>
<evidence type="ECO:0000313" key="4">
    <source>
        <dbReference type="EMBL" id="CAD5114354.1"/>
    </source>
</evidence>
<feature type="repeat" description="NHL" evidence="2">
    <location>
        <begin position="353"/>
        <end position="396"/>
    </location>
</feature>
<organism evidence="4 5">
    <name type="scientific">Dimorphilus gyrociliatus</name>
    <dbReference type="NCBI Taxonomy" id="2664684"/>
    <lineage>
        <taxon>Eukaryota</taxon>
        <taxon>Metazoa</taxon>
        <taxon>Spiralia</taxon>
        <taxon>Lophotrochozoa</taxon>
        <taxon>Annelida</taxon>
        <taxon>Polychaeta</taxon>
        <taxon>Polychaeta incertae sedis</taxon>
        <taxon>Dinophilidae</taxon>
        <taxon>Dimorphilus</taxon>
    </lineage>
</organism>
<evidence type="ECO:0000256" key="2">
    <source>
        <dbReference type="PROSITE-ProRule" id="PRU00504"/>
    </source>
</evidence>
<comment type="caution">
    <text evidence="4">The sequence shown here is derived from an EMBL/GenBank/DDBJ whole genome shotgun (WGS) entry which is preliminary data.</text>
</comment>
<keyword evidence="5" id="KW-1185">Reference proteome</keyword>
<dbReference type="PANTHER" id="PTHR24104">
    <property type="entry name" value="E3 UBIQUITIN-PROTEIN LIGASE NHLRC1-RELATED"/>
    <property type="match status" value="1"/>
</dbReference>
<dbReference type="GO" id="GO:0061630">
    <property type="term" value="F:ubiquitin protein ligase activity"/>
    <property type="evidence" value="ECO:0007669"/>
    <property type="project" value="TreeGrafter"/>
</dbReference>
<evidence type="ECO:0000256" key="3">
    <source>
        <dbReference type="SAM" id="MobiDB-lite"/>
    </source>
</evidence>